<keyword evidence="7" id="KW-0934">Plastid</keyword>
<evidence type="ECO:0000256" key="8">
    <source>
        <dbReference type="ARBA" id="ARBA00060592"/>
    </source>
</evidence>
<evidence type="ECO:0000256" key="7">
    <source>
        <dbReference type="ARBA" id="ARBA00023234"/>
    </source>
</evidence>
<dbReference type="Gene3D" id="2.60.40.10">
    <property type="entry name" value="Immunoglobulins"/>
    <property type="match status" value="1"/>
</dbReference>
<keyword evidence="7" id="KW-0035">Amyloplast</keyword>
<dbReference type="CDD" id="cd02854">
    <property type="entry name" value="E_set_GBE_euk_N"/>
    <property type="match status" value="1"/>
</dbReference>
<dbReference type="AlphaFoldDB" id="A0A7S3UCH1"/>
<dbReference type="InterPro" id="IPR013783">
    <property type="entry name" value="Ig-like_fold"/>
</dbReference>
<feature type="domain" description="Glycosyl hydrolase family 13 catalytic" evidence="11">
    <location>
        <begin position="272"/>
        <end position="654"/>
    </location>
</feature>
<reference evidence="12" key="1">
    <citation type="submission" date="2021-01" db="EMBL/GenBank/DDBJ databases">
        <authorList>
            <person name="Corre E."/>
            <person name="Pelletier E."/>
            <person name="Niang G."/>
            <person name="Scheremetjew M."/>
            <person name="Finn R."/>
            <person name="Kale V."/>
            <person name="Holt S."/>
            <person name="Cochrane G."/>
            <person name="Meng A."/>
            <person name="Brown T."/>
            <person name="Cohen L."/>
        </authorList>
    </citation>
    <scope>NUCLEOTIDE SEQUENCE</scope>
    <source>
        <strain evidence="12">CCMP1897</strain>
    </source>
</reference>
<evidence type="ECO:0000256" key="4">
    <source>
        <dbReference type="ARBA" id="ARBA00012541"/>
    </source>
</evidence>
<feature type="active site" description="Nucleophile" evidence="9">
    <location>
        <position position="415"/>
    </location>
</feature>
<gene>
    <name evidence="12" type="ORF">PSAL00342_LOCUS4223</name>
</gene>
<dbReference type="FunFam" id="3.20.20.80:FF:000001">
    <property type="entry name" value="1,4-alpha-glucan branching enzyme"/>
    <property type="match status" value="1"/>
</dbReference>
<dbReference type="InterPro" id="IPR017853">
    <property type="entry name" value="GH"/>
</dbReference>
<evidence type="ECO:0000256" key="6">
    <source>
        <dbReference type="ARBA" id="ARBA00022679"/>
    </source>
</evidence>
<dbReference type="Gene3D" id="3.20.20.80">
    <property type="entry name" value="Glycosidases"/>
    <property type="match status" value="1"/>
</dbReference>
<dbReference type="SUPFAM" id="SSF81296">
    <property type="entry name" value="E set domains"/>
    <property type="match status" value="1"/>
</dbReference>
<feature type="active site" description="Proton donor" evidence="9">
    <location>
        <position position="470"/>
    </location>
</feature>
<dbReference type="FunFam" id="2.60.40.10:FF:000250">
    <property type="entry name" value="1,4-alpha-glucan-branching enzyme, chloroplastic/amyloplastic"/>
    <property type="match status" value="1"/>
</dbReference>
<dbReference type="SMART" id="SM00642">
    <property type="entry name" value="Aamy"/>
    <property type="match status" value="1"/>
</dbReference>
<dbReference type="EMBL" id="HBIS01004643">
    <property type="protein sequence ID" value="CAE0610388.1"/>
    <property type="molecule type" value="Transcribed_RNA"/>
</dbReference>
<evidence type="ECO:0000256" key="1">
    <source>
        <dbReference type="ARBA" id="ARBA00000826"/>
    </source>
</evidence>
<dbReference type="GO" id="GO:0005978">
    <property type="term" value="P:glycogen biosynthetic process"/>
    <property type="evidence" value="ECO:0007669"/>
    <property type="project" value="InterPro"/>
</dbReference>
<comment type="subcellular location">
    <subcellularLocation>
        <location evidence="2">Plastid</location>
        <location evidence="2">Amyloplast</location>
    </subcellularLocation>
</comment>
<proteinExistence type="inferred from homology"/>
<dbReference type="GO" id="GO:0004553">
    <property type="term" value="F:hydrolase activity, hydrolyzing O-glycosyl compounds"/>
    <property type="evidence" value="ECO:0007669"/>
    <property type="project" value="InterPro"/>
</dbReference>
<dbReference type="InterPro" id="IPR004193">
    <property type="entry name" value="Glyco_hydro_13_N"/>
</dbReference>
<feature type="compositionally biased region" description="Acidic residues" evidence="10">
    <location>
        <begin position="835"/>
        <end position="847"/>
    </location>
</feature>
<dbReference type="GO" id="GO:0003844">
    <property type="term" value="F:1,4-alpha-glucan branching enzyme activity"/>
    <property type="evidence" value="ECO:0007669"/>
    <property type="project" value="UniProtKB-EC"/>
</dbReference>
<dbReference type="EC" id="2.4.1.18" evidence="4"/>
<dbReference type="SUPFAM" id="SSF51445">
    <property type="entry name" value="(Trans)glycosidases"/>
    <property type="match status" value="1"/>
</dbReference>
<dbReference type="InterPro" id="IPR013780">
    <property type="entry name" value="Glyco_hydro_b"/>
</dbReference>
<dbReference type="Pfam" id="PF02806">
    <property type="entry name" value="Alpha-amylase_C"/>
    <property type="match status" value="1"/>
</dbReference>
<dbReference type="GO" id="GO:0009501">
    <property type="term" value="C:amyloplast"/>
    <property type="evidence" value="ECO:0007669"/>
    <property type="project" value="UniProtKB-SubCell"/>
</dbReference>
<dbReference type="PIRSF" id="PIRSF000463">
    <property type="entry name" value="GlgB"/>
    <property type="match status" value="1"/>
</dbReference>
<dbReference type="InterPro" id="IPR014756">
    <property type="entry name" value="Ig_E-set"/>
</dbReference>
<name>A0A7S3UCH1_9CHLO</name>
<dbReference type="Gene3D" id="2.60.40.1180">
    <property type="entry name" value="Golgi alpha-mannosidase II"/>
    <property type="match status" value="1"/>
</dbReference>
<dbReference type="PANTHER" id="PTHR43651">
    <property type="entry name" value="1,4-ALPHA-GLUCAN-BRANCHING ENZYME"/>
    <property type="match status" value="1"/>
</dbReference>
<evidence type="ECO:0000256" key="3">
    <source>
        <dbReference type="ARBA" id="ARBA00009000"/>
    </source>
</evidence>
<comment type="similarity">
    <text evidence="3">Belongs to the glycosyl hydrolase 13 family. GlgB subfamily.</text>
</comment>
<keyword evidence="5" id="KW-0328">Glycosyltransferase</keyword>
<dbReference type="GO" id="GO:0043169">
    <property type="term" value="F:cation binding"/>
    <property type="evidence" value="ECO:0007669"/>
    <property type="project" value="InterPro"/>
</dbReference>
<organism evidence="12">
    <name type="scientific">Picocystis salinarum</name>
    <dbReference type="NCBI Taxonomy" id="88271"/>
    <lineage>
        <taxon>Eukaryota</taxon>
        <taxon>Viridiplantae</taxon>
        <taxon>Chlorophyta</taxon>
        <taxon>Picocystophyceae</taxon>
        <taxon>Picocystales</taxon>
        <taxon>Picocystaceae</taxon>
        <taxon>Picocystis</taxon>
    </lineage>
</organism>
<feature type="region of interest" description="Disordered" evidence="10">
    <location>
        <begin position="813"/>
        <end position="847"/>
    </location>
</feature>
<evidence type="ECO:0000256" key="10">
    <source>
        <dbReference type="SAM" id="MobiDB-lite"/>
    </source>
</evidence>
<comment type="catalytic activity">
    <reaction evidence="1">
        <text>Transfers a segment of a (1-&gt;4)-alpha-D-glucan chain to a primary hydroxy group in a similar glucan chain.</text>
        <dbReference type="EC" id="2.4.1.18"/>
    </reaction>
</comment>
<comment type="pathway">
    <text evidence="8">Glycan biosynthesis.</text>
</comment>
<evidence type="ECO:0000313" key="12">
    <source>
        <dbReference type="EMBL" id="CAE0610388.1"/>
    </source>
</evidence>
<dbReference type="CDD" id="cd11321">
    <property type="entry name" value="AmyAc_bac_euk_BE"/>
    <property type="match status" value="1"/>
</dbReference>
<dbReference type="Pfam" id="PF00128">
    <property type="entry name" value="Alpha-amylase"/>
    <property type="match status" value="1"/>
</dbReference>
<keyword evidence="6" id="KW-0808">Transferase</keyword>
<dbReference type="SUPFAM" id="SSF51011">
    <property type="entry name" value="Glycosyl hydrolase domain"/>
    <property type="match status" value="1"/>
</dbReference>
<dbReference type="FunFam" id="2.60.40.1180:FF:000003">
    <property type="entry name" value="1,4-alpha-glucan-branching enzyme, chloroplastic/amyloplastic"/>
    <property type="match status" value="1"/>
</dbReference>
<protein>
    <recommendedName>
        <fullName evidence="4">1,4-alpha-glucan branching enzyme</fullName>
        <ecNumber evidence="4">2.4.1.18</ecNumber>
    </recommendedName>
</protein>
<dbReference type="InterPro" id="IPR006048">
    <property type="entry name" value="A-amylase/branching_C"/>
</dbReference>
<evidence type="ECO:0000256" key="2">
    <source>
        <dbReference type="ARBA" id="ARBA00004602"/>
    </source>
</evidence>
<dbReference type="Pfam" id="PF02922">
    <property type="entry name" value="CBM_48"/>
    <property type="match status" value="1"/>
</dbReference>
<evidence type="ECO:0000256" key="5">
    <source>
        <dbReference type="ARBA" id="ARBA00022676"/>
    </source>
</evidence>
<evidence type="ECO:0000256" key="9">
    <source>
        <dbReference type="PIRSR" id="PIRSR000463-1"/>
    </source>
</evidence>
<dbReference type="PANTHER" id="PTHR43651:SF3">
    <property type="entry name" value="1,4-ALPHA-GLUCAN-BRANCHING ENZYME"/>
    <property type="match status" value="1"/>
</dbReference>
<dbReference type="InterPro" id="IPR006047">
    <property type="entry name" value="GH13_cat_dom"/>
</dbReference>
<dbReference type="InterPro" id="IPR037439">
    <property type="entry name" value="Branching_enzy"/>
</dbReference>
<accession>A0A7S3UCH1</accession>
<sequence>MERAMAHRGGTRTIPRACEKAWKRGTRGKGTVGVGERWIPSKGLERGVHRPRNEKKHAREVVRRAQVAVVDDPEERSVPFPEGDGLTVIGQDATLEGFRDHLNYRYNLYKNIRRGMDEAEGGIEGFSKGYESFGFFRDGNTICFKEWLPGAEAVSLIGDFNNWDDTTHPLSKNDFGHFEIRIPPKADGTPAIPHMSKVKLRLRLPGGGVIDRIPSWIKYAVQEPNAIPFDGVYYDPPEDQKYKFKHSKPPRPDALRIYEVHIGMSSPDPKCSTYAEFRDTVLPRIQQLGYNTIQIMAVQEHAFYGSFGYHVTNFFAPSSRFGTPEDLKSLVDRAHELGLFVLMDVVHSHASSNELDGIANMDGSGAHYFHGGSRGYHWMWDSKCFNYGNWETMRFLLSNLRWWLEEYQFDGYRFDGVTSMMYTHHGLQMCFTGNYEEYFGMATDTDCLAFLMAGNDMMHSLFPNSVTIAEDVSGMPTLCRPVSEGGVGFDYRLAMAISDKWVELLGGEARPGGTFSGGVPDEYWEMGNIVFTLENRRWNEPVIAYSESHDQALVGSKTVAFWLMDKDMYDYMSLLGPSTPTIDRGIALHKMIRLITFGLGGNGYLNFMGNEFGHPEWIDFPRDDRWDNATGAFVPGNGGSYHHCRRRFDLVFSEFFENAGKSVPGDGDDPEPLRTDLRYHHLWRFDRAMNTLDIEHHVLSSSHQYTSRKDEGDKLIVFEKADCVFVFNFNPTQSFSDYRVGCHLPGRYKVVLSSDDPKYGGFGNVQEGDGNEYFTNEGYHDGRPHSFLVYTPARTAVVYARVPDEDVEVEVDAVPSVHSTPTSAPASLDKASSILDDEDEDEDETSA</sequence>
<evidence type="ECO:0000259" key="11">
    <source>
        <dbReference type="SMART" id="SM00642"/>
    </source>
</evidence>